<reference evidence="2 3" key="1">
    <citation type="journal article" date="2019" name="Nat. Ecol. Evol.">
        <title>Megaphylogeny resolves global patterns of mushroom evolution.</title>
        <authorList>
            <person name="Varga T."/>
            <person name="Krizsan K."/>
            <person name="Foldi C."/>
            <person name="Dima B."/>
            <person name="Sanchez-Garcia M."/>
            <person name="Sanchez-Ramirez S."/>
            <person name="Szollosi G.J."/>
            <person name="Szarkandi J.G."/>
            <person name="Papp V."/>
            <person name="Albert L."/>
            <person name="Andreopoulos W."/>
            <person name="Angelini C."/>
            <person name="Antonin V."/>
            <person name="Barry K.W."/>
            <person name="Bougher N.L."/>
            <person name="Buchanan P."/>
            <person name="Buyck B."/>
            <person name="Bense V."/>
            <person name="Catcheside P."/>
            <person name="Chovatia M."/>
            <person name="Cooper J."/>
            <person name="Damon W."/>
            <person name="Desjardin D."/>
            <person name="Finy P."/>
            <person name="Geml J."/>
            <person name="Haridas S."/>
            <person name="Hughes K."/>
            <person name="Justo A."/>
            <person name="Karasinski D."/>
            <person name="Kautmanova I."/>
            <person name="Kiss B."/>
            <person name="Kocsube S."/>
            <person name="Kotiranta H."/>
            <person name="LaButti K.M."/>
            <person name="Lechner B.E."/>
            <person name="Liimatainen K."/>
            <person name="Lipzen A."/>
            <person name="Lukacs Z."/>
            <person name="Mihaltcheva S."/>
            <person name="Morgado L.N."/>
            <person name="Niskanen T."/>
            <person name="Noordeloos M.E."/>
            <person name="Ohm R.A."/>
            <person name="Ortiz-Santana B."/>
            <person name="Ovrebo C."/>
            <person name="Racz N."/>
            <person name="Riley R."/>
            <person name="Savchenko A."/>
            <person name="Shiryaev A."/>
            <person name="Soop K."/>
            <person name="Spirin V."/>
            <person name="Szebenyi C."/>
            <person name="Tomsovsky M."/>
            <person name="Tulloss R.E."/>
            <person name="Uehling J."/>
            <person name="Grigoriev I.V."/>
            <person name="Vagvolgyi C."/>
            <person name="Papp T."/>
            <person name="Martin F.M."/>
            <person name="Miettinen O."/>
            <person name="Hibbett D.S."/>
            <person name="Nagy L.G."/>
        </authorList>
    </citation>
    <scope>NUCLEOTIDE SEQUENCE [LARGE SCALE GENOMIC DNA]</scope>
    <source>
        <strain evidence="2 3">FP101781</strain>
    </source>
</reference>
<dbReference type="Proteomes" id="UP000298030">
    <property type="component" value="Unassembled WGS sequence"/>
</dbReference>
<dbReference type="AlphaFoldDB" id="A0A4Y7U1C8"/>
<name>A0A4Y7U1C8_COPMI</name>
<keyword evidence="3" id="KW-1185">Reference proteome</keyword>
<accession>A0A4Y7U1C8</accession>
<feature type="region of interest" description="Disordered" evidence="1">
    <location>
        <begin position="1"/>
        <end position="67"/>
    </location>
</feature>
<evidence type="ECO:0000313" key="2">
    <source>
        <dbReference type="EMBL" id="TEB39592.1"/>
    </source>
</evidence>
<organism evidence="2 3">
    <name type="scientific">Coprinellus micaceus</name>
    <name type="common">Glistening ink-cap mushroom</name>
    <name type="synonym">Coprinus micaceus</name>
    <dbReference type="NCBI Taxonomy" id="71717"/>
    <lineage>
        <taxon>Eukaryota</taxon>
        <taxon>Fungi</taxon>
        <taxon>Dikarya</taxon>
        <taxon>Basidiomycota</taxon>
        <taxon>Agaricomycotina</taxon>
        <taxon>Agaricomycetes</taxon>
        <taxon>Agaricomycetidae</taxon>
        <taxon>Agaricales</taxon>
        <taxon>Agaricineae</taxon>
        <taxon>Psathyrellaceae</taxon>
        <taxon>Coprinellus</taxon>
    </lineage>
</organism>
<comment type="caution">
    <text evidence="2">The sequence shown here is derived from an EMBL/GenBank/DDBJ whole genome shotgun (WGS) entry which is preliminary data.</text>
</comment>
<proteinExistence type="predicted"/>
<gene>
    <name evidence="2" type="ORF">FA13DRAFT_1723810</name>
</gene>
<evidence type="ECO:0000256" key="1">
    <source>
        <dbReference type="SAM" id="MobiDB-lite"/>
    </source>
</evidence>
<dbReference type="EMBL" id="QPFP01000001">
    <property type="protein sequence ID" value="TEB39592.1"/>
    <property type="molecule type" value="Genomic_DNA"/>
</dbReference>
<evidence type="ECO:0000313" key="3">
    <source>
        <dbReference type="Proteomes" id="UP000298030"/>
    </source>
</evidence>
<sequence>MTRRPPWPQYYDPLRQTLASAPRTPGSTWRPFLRKYGSTRPSHLRPPRATRGDARAYEGNVGPEKQGKLIDSRSENFANTLNAPKPADSLCCNKLFCGNWTVLQIVHIDLERAQYTRDTPTTRAMAERIHCLGVILRDVNWIAQPSNHGIEGAVDPSPELHTVCASENARH</sequence>
<protein>
    <submittedName>
        <fullName evidence="2">Uncharacterized protein</fullName>
    </submittedName>
</protein>